<dbReference type="EMBL" id="VJVZ01000002">
    <property type="protein sequence ID" value="TRW26604.1"/>
    <property type="molecule type" value="Genomic_DNA"/>
</dbReference>
<gene>
    <name evidence="1" type="ORF">FMM05_04305</name>
</gene>
<comment type="caution">
    <text evidence="1">The sequence shown here is derived from an EMBL/GenBank/DDBJ whole genome shotgun (WGS) entry which is preliminary data.</text>
</comment>
<accession>A0A552V806</accession>
<dbReference type="SUPFAM" id="SSF55961">
    <property type="entry name" value="Bet v1-like"/>
    <property type="match status" value="1"/>
</dbReference>
<dbReference type="InterPro" id="IPR023393">
    <property type="entry name" value="START-like_dom_sf"/>
</dbReference>
<dbReference type="CDD" id="cd07820">
    <property type="entry name" value="SRPBCC_3"/>
    <property type="match status" value="1"/>
</dbReference>
<evidence type="ECO:0000313" key="2">
    <source>
        <dbReference type="Proteomes" id="UP000320643"/>
    </source>
</evidence>
<dbReference type="Proteomes" id="UP000320643">
    <property type="component" value="Unassembled WGS sequence"/>
</dbReference>
<name>A0A552V806_9FLAO</name>
<proteinExistence type="predicted"/>
<organism evidence="1 2">
    <name type="scientific">Flavobacterium zepuense</name>
    <dbReference type="NCBI Taxonomy" id="2593302"/>
    <lineage>
        <taxon>Bacteria</taxon>
        <taxon>Pseudomonadati</taxon>
        <taxon>Bacteroidota</taxon>
        <taxon>Flavobacteriia</taxon>
        <taxon>Flavobacteriales</taxon>
        <taxon>Flavobacteriaceae</taxon>
        <taxon>Flavobacterium</taxon>
    </lineage>
</organism>
<dbReference type="OrthoDB" id="9801773at2"/>
<dbReference type="RefSeq" id="WP_143372103.1">
    <property type="nucleotide sequence ID" value="NZ_VJVZ01000002.1"/>
</dbReference>
<reference evidence="1 2" key="1">
    <citation type="submission" date="2019-07" db="EMBL/GenBank/DDBJ databases">
        <title>Flavobacterium sp. nov., isolated from glacier ice.</title>
        <authorList>
            <person name="Liu Q."/>
            <person name="Xin Y.-H."/>
        </authorList>
    </citation>
    <scope>NUCLEOTIDE SEQUENCE [LARGE SCALE GENOMIC DNA]</scope>
    <source>
        <strain evidence="1 2">ZT4R6</strain>
    </source>
</reference>
<protein>
    <submittedName>
        <fullName evidence="1">SRPBCC family protein</fullName>
    </submittedName>
</protein>
<keyword evidence="2" id="KW-1185">Reference proteome</keyword>
<dbReference type="AlphaFoldDB" id="A0A552V806"/>
<dbReference type="Gene3D" id="3.30.530.20">
    <property type="match status" value="1"/>
</dbReference>
<evidence type="ECO:0000313" key="1">
    <source>
        <dbReference type="EMBL" id="TRW26604.1"/>
    </source>
</evidence>
<sequence>MPVIRLQYSINAPINVVFDLSRSVDLHKISTAHTNEEAVAGKTSGLMELHDSVTWRAKHLGLTQHLSSKITAFNRPNMFIDEMVSGAFKSFKHQHIFTEVNGQTVMTDVFTYQSPLGILGRIADAVFLKKYMQKLLTERNRIIKEFAEDADKYKKILP</sequence>